<evidence type="ECO:0000256" key="2">
    <source>
        <dbReference type="ARBA" id="ARBA00004496"/>
    </source>
</evidence>
<evidence type="ECO:0000256" key="4">
    <source>
        <dbReference type="ARBA" id="ARBA00022490"/>
    </source>
</evidence>
<keyword evidence="6" id="KW-0159">Chromosome partition</keyword>
<evidence type="ECO:0000256" key="8">
    <source>
        <dbReference type="ARBA" id="ARBA00023125"/>
    </source>
</evidence>
<dbReference type="InterPro" id="IPR004107">
    <property type="entry name" value="Integrase_SAM-like_N"/>
</dbReference>
<keyword evidence="8 11" id="KW-0238">DNA-binding</keyword>
<evidence type="ECO:0000256" key="1">
    <source>
        <dbReference type="ARBA" id="ARBA00003283"/>
    </source>
</evidence>
<dbReference type="PROSITE" id="PS51900">
    <property type="entry name" value="CB"/>
    <property type="match status" value="1"/>
</dbReference>
<dbReference type="InterPro" id="IPR010998">
    <property type="entry name" value="Integrase_recombinase_N"/>
</dbReference>
<keyword evidence="5" id="KW-0132">Cell division</keyword>
<evidence type="ECO:0000313" key="14">
    <source>
        <dbReference type="EMBL" id="QGU95166.1"/>
    </source>
</evidence>
<keyword evidence="9" id="KW-0233">DNA recombination</keyword>
<comment type="subcellular location">
    <subcellularLocation>
        <location evidence="2">Cytoplasm</location>
    </subcellularLocation>
</comment>
<dbReference type="EMBL" id="CP046522">
    <property type="protein sequence ID" value="QGU95166.1"/>
    <property type="molecule type" value="Genomic_DNA"/>
</dbReference>
<evidence type="ECO:0000256" key="11">
    <source>
        <dbReference type="PROSITE-ProRule" id="PRU01248"/>
    </source>
</evidence>
<dbReference type="InterPro" id="IPR050090">
    <property type="entry name" value="Tyrosine_recombinase_XerCD"/>
</dbReference>
<dbReference type="NCBIfam" id="NF001399">
    <property type="entry name" value="PRK00283.1"/>
    <property type="match status" value="1"/>
</dbReference>
<dbReference type="NCBIfam" id="NF040815">
    <property type="entry name" value="recomb_XerA_Arch"/>
    <property type="match status" value="1"/>
</dbReference>
<feature type="domain" description="Tyr recombinase" evidence="12">
    <location>
        <begin position="106"/>
        <end position="288"/>
    </location>
</feature>
<dbReference type="Pfam" id="PF02899">
    <property type="entry name" value="Phage_int_SAM_1"/>
    <property type="match status" value="1"/>
</dbReference>
<dbReference type="SUPFAM" id="SSF56349">
    <property type="entry name" value="DNA breaking-rejoining enzymes"/>
    <property type="match status" value="1"/>
</dbReference>
<evidence type="ECO:0000259" key="12">
    <source>
        <dbReference type="PROSITE" id="PS51898"/>
    </source>
</evidence>
<dbReference type="InterPro" id="IPR011932">
    <property type="entry name" value="Recomb_XerD"/>
</dbReference>
<dbReference type="Proteomes" id="UP000422764">
    <property type="component" value="Chromosome"/>
</dbReference>
<dbReference type="GO" id="GO:0006310">
    <property type="term" value="P:DNA recombination"/>
    <property type="evidence" value="ECO:0007669"/>
    <property type="project" value="UniProtKB-KW"/>
</dbReference>
<dbReference type="GO" id="GO:0003677">
    <property type="term" value="F:DNA binding"/>
    <property type="evidence" value="ECO:0007669"/>
    <property type="project" value="UniProtKB-UniRule"/>
</dbReference>
<dbReference type="InterPro" id="IPR011010">
    <property type="entry name" value="DNA_brk_join_enz"/>
</dbReference>
<dbReference type="GO" id="GO:0005737">
    <property type="term" value="C:cytoplasm"/>
    <property type="evidence" value="ECO:0007669"/>
    <property type="project" value="UniProtKB-SubCell"/>
</dbReference>
<dbReference type="GO" id="GO:0051301">
    <property type="term" value="P:cell division"/>
    <property type="evidence" value="ECO:0007669"/>
    <property type="project" value="UniProtKB-KW"/>
</dbReference>
<feature type="domain" description="Core-binding (CB)" evidence="13">
    <location>
        <begin position="1"/>
        <end position="85"/>
    </location>
</feature>
<dbReference type="Pfam" id="PF00589">
    <property type="entry name" value="Phage_integrase"/>
    <property type="match status" value="1"/>
</dbReference>
<evidence type="ECO:0000256" key="3">
    <source>
        <dbReference type="ARBA" id="ARBA00008857"/>
    </source>
</evidence>
<protein>
    <submittedName>
        <fullName evidence="14">Site-specific tyrosine recombinase XerD</fullName>
    </submittedName>
</protein>
<organism evidence="14 15">
    <name type="scientific">Clostridium bovifaecis</name>
    <dbReference type="NCBI Taxonomy" id="2184719"/>
    <lineage>
        <taxon>Bacteria</taxon>
        <taxon>Bacillati</taxon>
        <taxon>Bacillota</taxon>
        <taxon>Clostridia</taxon>
        <taxon>Eubacteriales</taxon>
        <taxon>Clostridiaceae</taxon>
        <taxon>Clostridium</taxon>
    </lineage>
</organism>
<evidence type="ECO:0000313" key="15">
    <source>
        <dbReference type="Proteomes" id="UP000422764"/>
    </source>
</evidence>
<evidence type="ECO:0000256" key="7">
    <source>
        <dbReference type="ARBA" id="ARBA00022908"/>
    </source>
</evidence>
<dbReference type="Gene3D" id="1.10.443.10">
    <property type="entry name" value="Intergrase catalytic core"/>
    <property type="match status" value="1"/>
</dbReference>
<dbReference type="CDD" id="cd00798">
    <property type="entry name" value="INT_XerDC_C"/>
    <property type="match status" value="1"/>
</dbReference>
<dbReference type="InterPro" id="IPR044068">
    <property type="entry name" value="CB"/>
</dbReference>
<dbReference type="Gene3D" id="1.10.150.130">
    <property type="match status" value="1"/>
</dbReference>
<sequence length="294" mass="34092">MDKDKYLEEFIERMKKNELSKNTIDAYRRDASKFITFLNERDEDILNIDMVSIMAYVQALKKQGRANSSIIRNLVAVRSFYKHLIRVGKVNENPFFNYKVPKNKRSFPQILTISEVDRFLSIPDCNDNKGIRDKAMLELMYATGIKVSELLSLTIFDVNLKLSYIRCKGNNNKERIIPIGNYAVNCLREYIKIRDKLYTDNSGLLFSNLRGEKMTRQGFWKLVKSYAKKANIDKKIDSHTLRHSFAVHLLQNGADIKAVQELLGHNTIATTQIYSNVSRQNKIADIYKKAHPRA</sequence>
<dbReference type="NCBIfam" id="TIGR02225">
    <property type="entry name" value="recomb_XerD"/>
    <property type="match status" value="1"/>
</dbReference>
<dbReference type="AlphaFoldDB" id="A0A6I6EW32"/>
<comment type="similarity">
    <text evidence="3">Belongs to the 'phage' integrase family.</text>
</comment>
<keyword evidence="7" id="KW-0229">DNA integration</keyword>
<dbReference type="PANTHER" id="PTHR30349">
    <property type="entry name" value="PHAGE INTEGRASE-RELATED"/>
    <property type="match status" value="1"/>
</dbReference>
<dbReference type="PROSITE" id="PS51898">
    <property type="entry name" value="TYR_RECOMBINASE"/>
    <property type="match status" value="1"/>
</dbReference>
<accession>A0A6I6EW32</accession>
<evidence type="ECO:0000256" key="9">
    <source>
        <dbReference type="ARBA" id="ARBA00023172"/>
    </source>
</evidence>
<evidence type="ECO:0000256" key="6">
    <source>
        <dbReference type="ARBA" id="ARBA00022829"/>
    </source>
</evidence>
<evidence type="ECO:0000259" key="13">
    <source>
        <dbReference type="PROSITE" id="PS51900"/>
    </source>
</evidence>
<dbReference type="PANTHER" id="PTHR30349:SF81">
    <property type="entry name" value="TYROSINE RECOMBINASE XERC"/>
    <property type="match status" value="1"/>
</dbReference>
<keyword evidence="10" id="KW-0131">Cell cycle</keyword>
<dbReference type="InterPro" id="IPR013762">
    <property type="entry name" value="Integrase-like_cat_sf"/>
</dbReference>
<dbReference type="InterPro" id="IPR002104">
    <property type="entry name" value="Integrase_catalytic"/>
</dbReference>
<keyword evidence="15" id="KW-1185">Reference proteome</keyword>
<dbReference type="GO" id="GO:0009009">
    <property type="term" value="F:site-specific recombinase activity"/>
    <property type="evidence" value="ECO:0007669"/>
    <property type="project" value="InterPro"/>
</dbReference>
<keyword evidence="4" id="KW-0963">Cytoplasm</keyword>
<proteinExistence type="inferred from homology"/>
<name>A0A6I6EW32_9CLOT</name>
<evidence type="ECO:0000256" key="10">
    <source>
        <dbReference type="ARBA" id="ARBA00023306"/>
    </source>
</evidence>
<dbReference type="GO" id="GO:0007059">
    <property type="term" value="P:chromosome segregation"/>
    <property type="evidence" value="ECO:0007669"/>
    <property type="project" value="UniProtKB-KW"/>
</dbReference>
<reference evidence="14 15" key="1">
    <citation type="submission" date="2019-12" db="EMBL/GenBank/DDBJ databases">
        <title>Genome sequenceing of Clostridium bovifaecis.</title>
        <authorList>
            <person name="Yao Y."/>
        </authorList>
    </citation>
    <scope>NUCLEOTIDE SEQUENCE [LARGE SCALE GENOMIC DNA]</scope>
    <source>
        <strain evidence="14 15">BXX</strain>
    </source>
</reference>
<comment type="function">
    <text evidence="1">Site-specific tyrosine recombinase, which acts by catalyzing the cutting and rejoining of the recombining DNA molecules.</text>
</comment>
<gene>
    <name evidence="14" type="primary">xerD</name>
    <name evidence="14" type="ORF">GOM49_08720</name>
</gene>
<evidence type="ECO:0000256" key="5">
    <source>
        <dbReference type="ARBA" id="ARBA00022618"/>
    </source>
</evidence>